<feature type="transmembrane region" description="Helical" evidence="7">
    <location>
        <begin position="67"/>
        <end position="84"/>
    </location>
</feature>
<comment type="caution">
    <text evidence="8">The sequence shown here is derived from an EMBL/GenBank/DDBJ whole genome shotgun (WGS) entry which is preliminary data.</text>
</comment>
<proteinExistence type="inferred from homology"/>
<evidence type="ECO:0000256" key="2">
    <source>
        <dbReference type="ARBA" id="ARBA00006679"/>
    </source>
</evidence>
<dbReference type="GO" id="GO:0005886">
    <property type="term" value="C:plasma membrane"/>
    <property type="evidence" value="ECO:0007669"/>
    <property type="project" value="UniProtKB-SubCell"/>
</dbReference>
<feature type="transmembrane region" description="Helical" evidence="7">
    <location>
        <begin position="96"/>
        <end position="116"/>
    </location>
</feature>
<evidence type="ECO:0000256" key="1">
    <source>
        <dbReference type="ARBA" id="ARBA00004651"/>
    </source>
</evidence>
<comment type="similarity">
    <text evidence="2">Belongs to the DoxX family.</text>
</comment>
<evidence type="ECO:0000256" key="3">
    <source>
        <dbReference type="ARBA" id="ARBA00022475"/>
    </source>
</evidence>
<dbReference type="PANTHER" id="PTHR33452:SF1">
    <property type="entry name" value="INNER MEMBRANE PROTEIN YPHA-RELATED"/>
    <property type="match status" value="1"/>
</dbReference>
<organism evidence="8 9">
    <name type="scientific">Novosphingobium marinum</name>
    <dbReference type="NCBI Taxonomy" id="1514948"/>
    <lineage>
        <taxon>Bacteria</taxon>
        <taxon>Pseudomonadati</taxon>
        <taxon>Pseudomonadota</taxon>
        <taxon>Alphaproteobacteria</taxon>
        <taxon>Sphingomonadales</taxon>
        <taxon>Sphingomonadaceae</taxon>
        <taxon>Novosphingobium</taxon>
    </lineage>
</organism>
<protein>
    <submittedName>
        <fullName evidence="8">Putative oxidoreductase</fullName>
    </submittedName>
</protein>
<reference evidence="8 9" key="1">
    <citation type="submission" date="2020-07" db="EMBL/GenBank/DDBJ databases">
        <title>Genomic Encyclopedia of Type Strains, Phase IV (KMG-IV): sequencing the most valuable type-strain genomes for metagenomic binning, comparative biology and taxonomic classification.</title>
        <authorList>
            <person name="Goeker M."/>
        </authorList>
    </citation>
    <scope>NUCLEOTIDE SEQUENCE [LARGE SCALE GENOMIC DNA]</scope>
    <source>
        <strain evidence="8 9">DSM 29043</strain>
    </source>
</reference>
<comment type="subcellular location">
    <subcellularLocation>
        <location evidence="1">Cell membrane</location>
        <topology evidence="1">Multi-pass membrane protein</topology>
    </subcellularLocation>
</comment>
<keyword evidence="4 7" id="KW-0812">Transmembrane</keyword>
<gene>
    <name evidence="8" type="ORF">FHS75_001294</name>
</gene>
<evidence type="ECO:0000313" key="9">
    <source>
        <dbReference type="Proteomes" id="UP000522081"/>
    </source>
</evidence>
<dbReference type="InterPro" id="IPR032808">
    <property type="entry name" value="DoxX"/>
</dbReference>
<evidence type="ECO:0000256" key="5">
    <source>
        <dbReference type="ARBA" id="ARBA00022989"/>
    </source>
</evidence>
<keyword evidence="6 7" id="KW-0472">Membrane</keyword>
<feature type="transmembrane region" description="Helical" evidence="7">
    <location>
        <begin position="37"/>
        <end position="60"/>
    </location>
</feature>
<dbReference type="AlphaFoldDB" id="A0A7Y9XV04"/>
<dbReference type="InterPro" id="IPR051907">
    <property type="entry name" value="DoxX-like_oxidoreductase"/>
</dbReference>
<evidence type="ECO:0000256" key="4">
    <source>
        <dbReference type="ARBA" id="ARBA00022692"/>
    </source>
</evidence>
<dbReference type="PANTHER" id="PTHR33452">
    <property type="entry name" value="OXIDOREDUCTASE CATD-RELATED"/>
    <property type="match status" value="1"/>
</dbReference>
<evidence type="ECO:0000256" key="7">
    <source>
        <dbReference type="SAM" id="Phobius"/>
    </source>
</evidence>
<keyword evidence="5 7" id="KW-1133">Transmembrane helix</keyword>
<sequence length="186" mass="20164">MSKFAAIVGRVLLALIFIVSGASKLFDVAGTSEMIASAGLPGSLAIPVGVFELLAGLCLALGFMVRLVALLLIAFTIVATVLFHNELTNPVQSAMALKNVAIIGGLCLAFAHSQMWHHYYSIKRDRAGELAVRDAERRAHEAELRAARAEGAATARHTGEHVTVREDLDGDGISEPRSRKRRWFDW</sequence>
<dbReference type="Proteomes" id="UP000522081">
    <property type="component" value="Unassembled WGS sequence"/>
</dbReference>
<dbReference type="EMBL" id="JACBZF010000002">
    <property type="protein sequence ID" value="NYH94975.1"/>
    <property type="molecule type" value="Genomic_DNA"/>
</dbReference>
<name>A0A7Y9XV04_9SPHN</name>
<evidence type="ECO:0000313" key="8">
    <source>
        <dbReference type="EMBL" id="NYH94975.1"/>
    </source>
</evidence>
<dbReference type="Pfam" id="PF07681">
    <property type="entry name" value="DoxX"/>
    <property type="match status" value="1"/>
</dbReference>
<dbReference type="RefSeq" id="WP_179406877.1">
    <property type="nucleotide sequence ID" value="NZ_BMGF01000009.1"/>
</dbReference>
<evidence type="ECO:0000256" key="6">
    <source>
        <dbReference type="ARBA" id="ARBA00023136"/>
    </source>
</evidence>
<keyword evidence="9" id="KW-1185">Reference proteome</keyword>
<accession>A0A7Y9XV04</accession>
<keyword evidence="3" id="KW-1003">Cell membrane</keyword>